<feature type="domain" description="Acetyl xylan esterase" evidence="1">
    <location>
        <begin position="1"/>
        <end position="322"/>
    </location>
</feature>
<evidence type="ECO:0000259" key="1">
    <source>
        <dbReference type="Pfam" id="PF05448"/>
    </source>
</evidence>
<dbReference type="InterPro" id="IPR008391">
    <property type="entry name" value="AXE1_dom"/>
</dbReference>
<dbReference type="Gene3D" id="3.40.50.1820">
    <property type="entry name" value="alpha/beta hydrolase"/>
    <property type="match status" value="1"/>
</dbReference>
<name>A0ABP8VF52_9ACTN</name>
<dbReference type="SUPFAM" id="SSF53474">
    <property type="entry name" value="alpha/beta-Hydrolases"/>
    <property type="match status" value="1"/>
</dbReference>
<protein>
    <submittedName>
        <fullName evidence="2">Acetylxylan esterase</fullName>
    </submittedName>
</protein>
<evidence type="ECO:0000313" key="2">
    <source>
        <dbReference type="EMBL" id="GAA4660415.1"/>
    </source>
</evidence>
<proteinExistence type="predicted"/>
<dbReference type="Pfam" id="PF05448">
    <property type="entry name" value="AXE1"/>
    <property type="match status" value="1"/>
</dbReference>
<dbReference type="Proteomes" id="UP001501195">
    <property type="component" value="Unassembled WGS sequence"/>
</dbReference>
<evidence type="ECO:0000313" key="3">
    <source>
        <dbReference type="Proteomes" id="UP001501195"/>
    </source>
</evidence>
<keyword evidence="3" id="KW-1185">Reference proteome</keyword>
<dbReference type="InterPro" id="IPR039069">
    <property type="entry name" value="CE7"/>
</dbReference>
<accession>A0ABP8VF52</accession>
<dbReference type="EMBL" id="BAABIL010000691">
    <property type="protein sequence ID" value="GAA4660415.1"/>
    <property type="molecule type" value="Genomic_DNA"/>
</dbReference>
<sequence length="329" mass="34836">MVFVDVPEAELRAYRSSVTEPAGFAEFWDGTLAEARAAGGGVRLEPVDTGLVTVDVFDVTFPGFAGEPVRAWLRLPAAALRPAGEPLAAVVEFVGYGGGRGEPQENLLWASAGFAHLHVDTRGQGATWSRGDTPDSGTWGPQVPGVMTRGILAPETYYYRRLFTDAARAVDAARSLDVVDARRVAVHGGSQGGGTAIAAASLVPDVAALSAKVPFLCDFPRAVTITDAHPFREVTDYLATHRDKVERVLHTLAHVDGVNHARRASAPARFTVGLMDAVVPPSTVFAAFNAYAGEKEIAVWPYNGHEGGAADDDAAALVFLRKHLGDPRG</sequence>
<reference evidence="3" key="1">
    <citation type="journal article" date="2019" name="Int. J. Syst. Evol. Microbiol.">
        <title>The Global Catalogue of Microorganisms (GCM) 10K type strain sequencing project: providing services to taxonomists for standard genome sequencing and annotation.</title>
        <authorList>
            <consortium name="The Broad Institute Genomics Platform"/>
            <consortium name="The Broad Institute Genome Sequencing Center for Infectious Disease"/>
            <person name="Wu L."/>
            <person name="Ma J."/>
        </authorList>
    </citation>
    <scope>NUCLEOTIDE SEQUENCE [LARGE SCALE GENOMIC DNA]</scope>
    <source>
        <strain evidence="3">JCM 18126</strain>
    </source>
</reference>
<dbReference type="PANTHER" id="PTHR40111:SF1">
    <property type="entry name" value="CEPHALOSPORIN-C DEACETYLASE"/>
    <property type="match status" value="1"/>
</dbReference>
<gene>
    <name evidence="2" type="ORF">GCM10023225_33770</name>
</gene>
<comment type="caution">
    <text evidence="2">The sequence shown here is derived from an EMBL/GenBank/DDBJ whole genome shotgun (WGS) entry which is preliminary data.</text>
</comment>
<dbReference type="PANTHER" id="PTHR40111">
    <property type="entry name" value="CEPHALOSPORIN-C DEACETYLASE"/>
    <property type="match status" value="1"/>
</dbReference>
<organism evidence="2 3">
    <name type="scientific">Kineococcus glutinatus</name>
    <dbReference type="NCBI Taxonomy" id="1070872"/>
    <lineage>
        <taxon>Bacteria</taxon>
        <taxon>Bacillati</taxon>
        <taxon>Actinomycetota</taxon>
        <taxon>Actinomycetes</taxon>
        <taxon>Kineosporiales</taxon>
        <taxon>Kineosporiaceae</taxon>
        <taxon>Kineococcus</taxon>
    </lineage>
</organism>
<dbReference type="InterPro" id="IPR029058">
    <property type="entry name" value="AB_hydrolase_fold"/>
</dbReference>